<proteinExistence type="predicted"/>
<keyword evidence="3" id="KW-1185">Reference proteome</keyword>
<organism evidence="2 3">
    <name type="scientific">Dryococelus australis</name>
    <dbReference type="NCBI Taxonomy" id="614101"/>
    <lineage>
        <taxon>Eukaryota</taxon>
        <taxon>Metazoa</taxon>
        <taxon>Ecdysozoa</taxon>
        <taxon>Arthropoda</taxon>
        <taxon>Hexapoda</taxon>
        <taxon>Insecta</taxon>
        <taxon>Pterygota</taxon>
        <taxon>Neoptera</taxon>
        <taxon>Polyneoptera</taxon>
        <taxon>Phasmatodea</taxon>
        <taxon>Verophasmatodea</taxon>
        <taxon>Anareolatae</taxon>
        <taxon>Phasmatidae</taxon>
        <taxon>Eurycanthinae</taxon>
        <taxon>Dryococelus</taxon>
    </lineage>
</organism>
<evidence type="ECO:0000256" key="1">
    <source>
        <dbReference type="SAM" id="MobiDB-lite"/>
    </source>
</evidence>
<reference evidence="2 3" key="1">
    <citation type="submission" date="2023-02" db="EMBL/GenBank/DDBJ databases">
        <title>LHISI_Scaffold_Assembly.</title>
        <authorList>
            <person name="Stuart O.P."/>
            <person name="Cleave R."/>
            <person name="Magrath M.J.L."/>
            <person name="Mikheyev A.S."/>
        </authorList>
    </citation>
    <scope>NUCLEOTIDE SEQUENCE [LARGE SCALE GENOMIC DNA]</scope>
    <source>
        <strain evidence="2">Daus_M_001</strain>
        <tissue evidence="2">Leg muscle</tissue>
    </source>
</reference>
<accession>A0ABQ9ICV7</accession>
<name>A0ABQ9ICV7_9NEOP</name>
<feature type="region of interest" description="Disordered" evidence="1">
    <location>
        <begin position="152"/>
        <end position="171"/>
    </location>
</feature>
<protein>
    <submittedName>
        <fullName evidence="2">Uncharacterized protein</fullName>
    </submittedName>
</protein>
<comment type="caution">
    <text evidence="2">The sequence shown here is derived from an EMBL/GenBank/DDBJ whole genome shotgun (WGS) entry which is preliminary data.</text>
</comment>
<dbReference type="EMBL" id="JARBHB010000002">
    <property type="protein sequence ID" value="KAJ8894493.1"/>
    <property type="molecule type" value="Genomic_DNA"/>
</dbReference>
<evidence type="ECO:0000313" key="3">
    <source>
        <dbReference type="Proteomes" id="UP001159363"/>
    </source>
</evidence>
<dbReference type="Proteomes" id="UP001159363">
    <property type="component" value="Chromosome 2"/>
</dbReference>
<sequence>MQQLIGRCPKKWEETQLAGIEWLKGCMKRHITRSLRKPENTHLSGVTSFNKENVAAFQENYRKVGQAVSAERGICKEAFNMSVSRKNISGFENAGIWLFSTSVFGDEDFECSAVTDRPVNTPQITDTASGTHELTANIPGPSTNYMFVNCRKQSRGRQEEPVGGSEGNQEF</sequence>
<gene>
    <name evidence="2" type="ORF">PR048_007147</name>
</gene>
<evidence type="ECO:0000313" key="2">
    <source>
        <dbReference type="EMBL" id="KAJ8894493.1"/>
    </source>
</evidence>